<dbReference type="OrthoDB" id="2968318at2"/>
<evidence type="ECO:0000313" key="2">
    <source>
        <dbReference type="Proteomes" id="UP000316626"/>
    </source>
</evidence>
<protein>
    <submittedName>
        <fullName evidence="1">Uncharacterized protein</fullName>
    </submittedName>
</protein>
<evidence type="ECO:0000313" key="1">
    <source>
        <dbReference type="EMBL" id="TQR21820.1"/>
    </source>
</evidence>
<dbReference type="AlphaFoldDB" id="A0A544TWL3"/>
<gene>
    <name evidence="1" type="ORF">FG384_02420</name>
</gene>
<keyword evidence="2" id="KW-1185">Reference proteome</keyword>
<comment type="caution">
    <text evidence="1">The sequence shown here is derived from an EMBL/GenBank/DDBJ whole genome shotgun (WGS) entry which is preliminary data.</text>
</comment>
<dbReference type="RefSeq" id="WP_142640946.1">
    <property type="nucleotide sequence ID" value="NZ_VDGI01000001.1"/>
</dbReference>
<name>A0A544TWL3_9BACI</name>
<reference evidence="1 2" key="1">
    <citation type="submission" date="2019-06" db="EMBL/GenBank/DDBJ databases">
        <title>Psychrobacillus vulpis sp. nov., a new species isolated from feces of a red fox that inhabits in The Tablas de Daimiel Natural Park, Albacete, Spain.</title>
        <authorList>
            <person name="Rodriguez M."/>
            <person name="Reina J.C."/>
            <person name="Bejar V."/>
            <person name="Llamas I."/>
        </authorList>
    </citation>
    <scope>NUCLEOTIDE SEQUENCE [LARGE SCALE GENOMIC DNA]</scope>
    <source>
        <strain evidence="1 2">Z8</strain>
    </source>
</reference>
<organism evidence="1 2">
    <name type="scientific">Psychrobacillus vulpis</name>
    <dbReference type="NCBI Taxonomy" id="2325572"/>
    <lineage>
        <taxon>Bacteria</taxon>
        <taxon>Bacillati</taxon>
        <taxon>Bacillota</taxon>
        <taxon>Bacilli</taxon>
        <taxon>Bacillales</taxon>
        <taxon>Bacillaceae</taxon>
        <taxon>Psychrobacillus</taxon>
    </lineage>
</organism>
<sequence length="199" mass="22972">MTEKVKVPQEVAQAFKDLEVSWNLTEIFKSVTADFTVGDNRIKTLVQWNQEIDFDEGASLMKLLLGQYEVEPQFKPGEKVMVRWLNRDKDALYEILKVNIVEGVSYEVEITGKDGFNIAPISIIRHATPEEIKVEKERQLWKSIGREVGEFREGDTAVTNDEYHYTGLDLIKKHYEEGEIKGFYPAESFINFESEVDSE</sequence>
<proteinExistence type="predicted"/>
<dbReference type="Proteomes" id="UP000316626">
    <property type="component" value="Unassembled WGS sequence"/>
</dbReference>
<accession>A0A544TWL3</accession>
<dbReference type="EMBL" id="VDGI01000001">
    <property type="protein sequence ID" value="TQR21820.1"/>
    <property type="molecule type" value="Genomic_DNA"/>
</dbReference>